<keyword evidence="1" id="KW-0479">Metal-binding</keyword>
<evidence type="ECO:0000313" key="7">
    <source>
        <dbReference type="EMBL" id="KAK4751433.1"/>
    </source>
</evidence>
<evidence type="ECO:0000256" key="3">
    <source>
        <dbReference type="ARBA" id="ARBA00022833"/>
    </source>
</evidence>
<dbReference type="InterPro" id="IPR013083">
    <property type="entry name" value="Znf_RING/FYVE/PHD"/>
</dbReference>
<evidence type="ECO:0000313" key="8">
    <source>
        <dbReference type="Proteomes" id="UP001345219"/>
    </source>
</evidence>
<keyword evidence="5" id="KW-0175">Coiled coil</keyword>
<dbReference type="PROSITE" id="PS50089">
    <property type="entry name" value="ZF_RING_2"/>
    <property type="match status" value="1"/>
</dbReference>
<keyword evidence="2 4" id="KW-0863">Zinc-finger</keyword>
<gene>
    <name evidence="7" type="ORF">SAY87_004915</name>
</gene>
<dbReference type="PANTHER" id="PTHR42647">
    <property type="entry name" value="SBP (S-RIBONUCLEASE BINDING PROTEIN) FAMILY PROTEIN"/>
    <property type="match status" value="1"/>
</dbReference>
<dbReference type="Gene3D" id="3.30.40.10">
    <property type="entry name" value="Zinc/RING finger domain, C3HC4 (zinc finger)"/>
    <property type="match status" value="1"/>
</dbReference>
<comment type="caution">
    <text evidence="7">The sequence shown here is derived from an EMBL/GenBank/DDBJ whole genome shotgun (WGS) entry which is preliminary data.</text>
</comment>
<evidence type="ECO:0000256" key="2">
    <source>
        <dbReference type="ARBA" id="ARBA00022771"/>
    </source>
</evidence>
<evidence type="ECO:0000256" key="5">
    <source>
        <dbReference type="SAM" id="Coils"/>
    </source>
</evidence>
<dbReference type="EMBL" id="JAXIOK010000017">
    <property type="protein sequence ID" value="KAK4751433.1"/>
    <property type="molecule type" value="Genomic_DNA"/>
</dbReference>
<evidence type="ECO:0000256" key="1">
    <source>
        <dbReference type="ARBA" id="ARBA00022723"/>
    </source>
</evidence>
<dbReference type="GO" id="GO:0004842">
    <property type="term" value="F:ubiquitin-protein transferase activity"/>
    <property type="evidence" value="ECO:0007669"/>
    <property type="project" value="TreeGrafter"/>
</dbReference>
<dbReference type="GO" id="GO:0008270">
    <property type="term" value="F:zinc ion binding"/>
    <property type="evidence" value="ECO:0007669"/>
    <property type="project" value="UniProtKB-KW"/>
</dbReference>
<sequence>MAYLQQQFDPQTQLHLQEPEHLRTLRPMDVRVSHPVAYYHPNSLQDRPQHPPYIAPFNAVGLAPVPAPLADDTDGGLDLKFNFSLEPKRKMLKEQDFFDSTSQMSSLDLFQARSVSTGLGLSFDNNKIVSSGDSALLSLISDDVDCDFHKLDADIDRFLKIEADRLRQNIMEKIKASQLQSLSILESRILRKLHEKEVELKTVNSKNLELEQHVQQLAVEAGAWQQEAQRIENMIVALNYELQKIQAQSKDSKEGCGESEVDDTATCCNGRATDLHLLSRENGDKKEVMVCKFCSFNRVCMLLLPCRHLCVCKECESRLIFCPLCQSMKSMSLEVVM</sequence>
<reference evidence="7 8" key="1">
    <citation type="journal article" date="2023" name="Hortic Res">
        <title>Pangenome of water caltrop reveals structural variations and asymmetric subgenome divergence after allopolyploidization.</title>
        <authorList>
            <person name="Zhang X."/>
            <person name="Chen Y."/>
            <person name="Wang L."/>
            <person name="Yuan Y."/>
            <person name="Fang M."/>
            <person name="Shi L."/>
            <person name="Lu R."/>
            <person name="Comes H.P."/>
            <person name="Ma Y."/>
            <person name="Chen Y."/>
            <person name="Huang G."/>
            <person name="Zhou Y."/>
            <person name="Zheng Z."/>
            <person name="Qiu Y."/>
        </authorList>
    </citation>
    <scope>NUCLEOTIDE SEQUENCE [LARGE SCALE GENOMIC DNA]</scope>
    <source>
        <tissue evidence="7">Roots</tissue>
    </source>
</reference>
<keyword evidence="8" id="KW-1185">Reference proteome</keyword>
<feature type="coiled-coil region" evidence="5">
    <location>
        <begin position="193"/>
        <end position="248"/>
    </location>
</feature>
<evidence type="ECO:0000256" key="4">
    <source>
        <dbReference type="PROSITE-ProRule" id="PRU00175"/>
    </source>
</evidence>
<dbReference type="PANTHER" id="PTHR42647:SF10">
    <property type="entry name" value="F2G19.2"/>
    <property type="match status" value="1"/>
</dbReference>
<dbReference type="AlphaFoldDB" id="A0AAN7JVF4"/>
<name>A0AAN7JVF4_9MYRT</name>
<protein>
    <recommendedName>
        <fullName evidence="6">RING-type domain-containing protein</fullName>
    </recommendedName>
</protein>
<dbReference type="CDD" id="cd16649">
    <property type="entry name" value="mRING-HC-C3HC5_CGRF1-like"/>
    <property type="match status" value="1"/>
</dbReference>
<keyword evidence="3" id="KW-0862">Zinc</keyword>
<dbReference type="Pfam" id="PF13920">
    <property type="entry name" value="zf-C3HC4_3"/>
    <property type="match status" value="1"/>
</dbReference>
<evidence type="ECO:0000259" key="6">
    <source>
        <dbReference type="PROSITE" id="PS50089"/>
    </source>
</evidence>
<accession>A0AAN7JVF4</accession>
<dbReference type="Proteomes" id="UP001345219">
    <property type="component" value="Chromosome 4"/>
</dbReference>
<organism evidence="7 8">
    <name type="scientific">Trapa incisa</name>
    <dbReference type="NCBI Taxonomy" id="236973"/>
    <lineage>
        <taxon>Eukaryota</taxon>
        <taxon>Viridiplantae</taxon>
        <taxon>Streptophyta</taxon>
        <taxon>Embryophyta</taxon>
        <taxon>Tracheophyta</taxon>
        <taxon>Spermatophyta</taxon>
        <taxon>Magnoliopsida</taxon>
        <taxon>eudicotyledons</taxon>
        <taxon>Gunneridae</taxon>
        <taxon>Pentapetalae</taxon>
        <taxon>rosids</taxon>
        <taxon>malvids</taxon>
        <taxon>Myrtales</taxon>
        <taxon>Lythraceae</taxon>
        <taxon>Trapa</taxon>
    </lineage>
</organism>
<feature type="domain" description="RING-type" evidence="6">
    <location>
        <begin position="291"/>
        <end position="326"/>
    </location>
</feature>
<dbReference type="FunFam" id="3.30.40.10:FF:000239">
    <property type="entry name" value="probable BOI-related E3 ubiquitin-protein ligase 2"/>
    <property type="match status" value="1"/>
</dbReference>
<dbReference type="PIRSF" id="PIRSF036836">
    <property type="entry name" value="RNase_bind_SBP1"/>
    <property type="match status" value="1"/>
</dbReference>
<proteinExistence type="predicted"/>
<dbReference type="InterPro" id="IPR001841">
    <property type="entry name" value="Znf_RING"/>
</dbReference>